<proteinExistence type="predicted"/>
<accession>A0A250ISL6</accession>
<dbReference type="EMBL" id="CP022163">
    <property type="protein sequence ID" value="ATB34248.1"/>
    <property type="molecule type" value="Genomic_DNA"/>
</dbReference>
<dbReference type="KEGG" id="mbd:MEBOL_007749"/>
<dbReference type="OrthoDB" id="5526549at2"/>
<keyword evidence="1" id="KW-1133">Transmembrane helix</keyword>
<gene>
    <name evidence="3" type="ORF">MEBOL_007749</name>
</gene>
<reference evidence="3 4" key="1">
    <citation type="submission" date="2017-06" db="EMBL/GenBank/DDBJ databases">
        <authorList>
            <person name="Kim H.J."/>
            <person name="Triplett B.A."/>
        </authorList>
    </citation>
    <scope>NUCLEOTIDE SEQUENCE [LARGE SCALE GENOMIC DNA]</scope>
    <source>
        <strain evidence="3 4">DSM 14713</strain>
    </source>
</reference>
<dbReference type="Proteomes" id="UP000217289">
    <property type="component" value="Chromosome"/>
</dbReference>
<dbReference type="RefSeq" id="WP_095982178.1">
    <property type="nucleotide sequence ID" value="NZ_CP022163.1"/>
</dbReference>
<evidence type="ECO:0000256" key="1">
    <source>
        <dbReference type="SAM" id="Phobius"/>
    </source>
</evidence>
<keyword evidence="1" id="KW-0812">Transmembrane</keyword>
<name>A0A250ISL6_9BACT</name>
<evidence type="ECO:0000313" key="3">
    <source>
        <dbReference type="EMBL" id="ATB34248.1"/>
    </source>
</evidence>
<feature type="transmembrane region" description="Helical" evidence="1">
    <location>
        <begin position="47"/>
        <end position="64"/>
    </location>
</feature>
<organism evidence="3 4">
    <name type="scientific">Melittangium boletus DSM 14713</name>
    <dbReference type="NCBI Taxonomy" id="1294270"/>
    <lineage>
        <taxon>Bacteria</taxon>
        <taxon>Pseudomonadati</taxon>
        <taxon>Myxococcota</taxon>
        <taxon>Myxococcia</taxon>
        <taxon>Myxococcales</taxon>
        <taxon>Cystobacterineae</taxon>
        <taxon>Archangiaceae</taxon>
        <taxon>Melittangium</taxon>
    </lineage>
</organism>
<keyword evidence="4" id="KW-1185">Reference proteome</keyword>
<keyword evidence="2" id="KW-0732">Signal</keyword>
<feature type="signal peptide" evidence="2">
    <location>
        <begin position="1"/>
        <end position="23"/>
    </location>
</feature>
<sequence length="128" mass="13025">MSPFRSRLLAASLVLSLGLPAAAAEPSATTDAPARAPSGLYGHRYAFVAGGLLFLGGAGFGLLAREESTRARSLSSASASSVAFDRARANAATANVLYGVAGATLLYGIVLELLPEPAAEKASLTFHF</sequence>
<feature type="chain" id="PRO_5012738611" evidence="2">
    <location>
        <begin position="24"/>
        <end position="128"/>
    </location>
</feature>
<protein>
    <submittedName>
        <fullName evidence="3">Uncharacterized protein</fullName>
    </submittedName>
</protein>
<evidence type="ECO:0000256" key="2">
    <source>
        <dbReference type="SAM" id="SignalP"/>
    </source>
</evidence>
<evidence type="ECO:0000313" key="4">
    <source>
        <dbReference type="Proteomes" id="UP000217289"/>
    </source>
</evidence>
<dbReference type="AlphaFoldDB" id="A0A250ISL6"/>
<keyword evidence="1" id="KW-0472">Membrane</keyword>